<name>A0ABP3E893_9ACTN</name>
<proteinExistence type="predicted"/>
<evidence type="ECO:0000313" key="2">
    <source>
        <dbReference type="EMBL" id="GAA0252828.1"/>
    </source>
</evidence>
<dbReference type="RefSeq" id="WP_344650617.1">
    <property type="nucleotide sequence ID" value="NZ_BAAAGX010000016.1"/>
</dbReference>
<keyword evidence="3" id="KW-1185">Reference proteome</keyword>
<accession>A0ABP3E893</accession>
<keyword evidence="1" id="KW-0812">Transmembrane</keyword>
<dbReference type="EMBL" id="BAAAGX010000016">
    <property type="protein sequence ID" value="GAA0252828.1"/>
    <property type="molecule type" value="Genomic_DNA"/>
</dbReference>
<keyword evidence="1" id="KW-1133">Transmembrane helix</keyword>
<protein>
    <submittedName>
        <fullName evidence="2">Uncharacterized protein</fullName>
    </submittedName>
</protein>
<feature type="transmembrane region" description="Helical" evidence="1">
    <location>
        <begin position="374"/>
        <end position="396"/>
    </location>
</feature>
<keyword evidence="1" id="KW-0472">Membrane</keyword>
<evidence type="ECO:0000256" key="1">
    <source>
        <dbReference type="SAM" id="Phobius"/>
    </source>
</evidence>
<evidence type="ECO:0000313" key="3">
    <source>
        <dbReference type="Proteomes" id="UP001500967"/>
    </source>
</evidence>
<sequence length="398" mass="43745">MDLLLAALRESATPALYRRNTFRLTGLPTGADRRTVRERRQKVLTRLEVGADVDGAAVDGAAVDGAAADGAGADRREVARAFDLILGDPRRRLVDELFWYWDGDTTACSCPSTLHRDHDEAVLSHREVLEREARSVQLSDGERRELDEDWADAAAEWASVLRRVAFFDHVRHRIAVLDDKQLDESALDVIRDELPLVLVKPLVLLAAGSPDRPARLRAAALAWPAPRDQVLDLLEQSAEPLYDDVTAALQEARDALESNRPLAAATALSTSAVPRLARLDALAPAAEHRRTSRTRNDVAIAFNNCAVQDIDTRGAPAEQAARRWLGTAKSLATDADTRTAITRNTEYVGQVVLAERRRGVPREAEWTPAPPTPVSGAGCLLWLVLVVLLALFLIWVNR</sequence>
<reference evidence="3" key="1">
    <citation type="journal article" date="2019" name="Int. J. Syst. Evol. Microbiol.">
        <title>The Global Catalogue of Microorganisms (GCM) 10K type strain sequencing project: providing services to taxonomists for standard genome sequencing and annotation.</title>
        <authorList>
            <consortium name="The Broad Institute Genomics Platform"/>
            <consortium name="The Broad Institute Genome Sequencing Center for Infectious Disease"/>
            <person name="Wu L."/>
            <person name="Ma J."/>
        </authorList>
    </citation>
    <scope>NUCLEOTIDE SEQUENCE [LARGE SCALE GENOMIC DNA]</scope>
    <source>
        <strain evidence="3">JCM 10425</strain>
    </source>
</reference>
<organism evidence="2 3">
    <name type="scientific">Cryptosporangium japonicum</name>
    <dbReference type="NCBI Taxonomy" id="80872"/>
    <lineage>
        <taxon>Bacteria</taxon>
        <taxon>Bacillati</taxon>
        <taxon>Actinomycetota</taxon>
        <taxon>Actinomycetes</taxon>
        <taxon>Cryptosporangiales</taxon>
        <taxon>Cryptosporangiaceae</taxon>
        <taxon>Cryptosporangium</taxon>
    </lineage>
</organism>
<dbReference type="Proteomes" id="UP001500967">
    <property type="component" value="Unassembled WGS sequence"/>
</dbReference>
<gene>
    <name evidence="2" type="ORF">GCM10009539_42510</name>
</gene>
<comment type="caution">
    <text evidence="2">The sequence shown here is derived from an EMBL/GenBank/DDBJ whole genome shotgun (WGS) entry which is preliminary data.</text>
</comment>